<feature type="compositionally biased region" description="Low complexity" evidence="7">
    <location>
        <begin position="1401"/>
        <end position="1411"/>
    </location>
</feature>
<comment type="caution">
    <text evidence="9">The sequence shown here is derived from an EMBL/GenBank/DDBJ whole genome shotgun (WGS) entry which is preliminary data.</text>
</comment>
<dbReference type="STRING" id="137246.A0A401SP00"/>
<dbReference type="Pfam" id="PF00580">
    <property type="entry name" value="UvrD-helicase"/>
    <property type="match status" value="1"/>
</dbReference>
<dbReference type="CDD" id="cd18077">
    <property type="entry name" value="DEXXQc_HELZ"/>
    <property type="match status" value="1"/>
</dbReference>
<dbReference type="InterPro" id="IPR000571">
    <property type="entry name" value="Znf_CCCH"/>
</dbReference>
<dbReference type="EMBL" id="BEZZ01000412">
    <property type="protein sequence ID" value="GCC32101.1"/>
    <property type="molecule type" value="Genomic_DNA"/>
</dbReference>
<keyword evidence="4" id="KW-0067">ATP-binding</keyword>
<organism evidence="9 10">
    <name type="scientific">Chiloscyllium punctatum</name>
    <name type="common">Brownbanded bambooshark</name>
    <name type="synonym">Hemiscyllium punctatum</name>
    <dbReference type="NCBI Taxonomy" id="137246"/>
    <lineage>
        <taxon>Eukaryota</taxon>
        <taxon>Metazoa</taxon>
        <taxon>Chordata</taxon>
        <taxon>Craniata</taxon>
        <taxon>Vertebrata</taxon>
        <taxon>Chondrichthyes</taxon>
        <taxon>Elasmobranchii</taxon>
        <taxon>Galeomorphii</taxon>
        <taxon>Galeoidea</taxon>
        <taxon>Orectolobiformes</taxon>
        <taxon>Hemiscylliidae</taxon>
        <taxon>Chiloscyllium</taxon>
    </lineage>
</organism>
<dbReference type="OMA" id="GQEPFHS"/>
<keyword evidence="10" id="KW-1185">Reference proteome</keyword>
<dbReference type="FunFam" id="3.40.50.300:FF:000453">
    <property type="entry name" value="Probable helicase with zinc finger domain"/>
    <property type="match status" value="1"/>
</dbReference>
<dbReference type="PROSITE" id="PS50103">
    <property type="entry name" value="ZF_C3H1"/>
    <property type="match status" value="1"/>
</dbReference>
<dbReference type="GO" id="GO:0005524">
    <property type="term" value="F:ATP binding"/>
    <property type="evidence" value="ECO:0007669"/>
    <property type="project" value="UniProtKB-KW"/>
</dbReference>
<evidence type="ECO:0000256" key="3">
    <source>
        <dbReference type="ARBA" id="ARBA00022806"/>
    </source>
</evidence>
<accession>A0A401SP00</accession>
<evidence type="ECO:0000256" key="7">
    <source>
        <dbReference type="SAM" id="MobiDB-lite"/>
    </source>
</evidence>
<feature type="compositionally biased region" description="Polar residues" evidence="7">
    <location>
        <begin position="1705"/>
        <end position="1716"/>
    </location>
</feature>
<feature type="region of interest" description="Disordered" evidence="7">
    <location>
        <begin position="2126"/>
        <end position="2194"/>
    </location>
</feature>
<evidence type="ECO:0000256" key="4">
    <source>
        <dbReference type="ARBA" id="ARBA00022840"/>
    </source>
</evidence>
<evidence type="ECO:0000256" key="1">
    <source>
        <dbReference type="ARBA" id="ARBA00022741"/>
    </source>
</evidence>
<dbReference type="InterPro" id="IPR011990">
    <property type="entry name" value="TPR-like_helical_dom_sf"/>
</dbReference>
<dbReference type="InterPro" id="IPR041677">
    <property type="entry name" value="DNA2/NAM7_AAA_11"/>
</dbReference>
<feature type="region of interest" description="Disordered" evidence="7">
    <location>
        <begin position="1957"/>
        <end position="1994"/>
    </location>
</feature>
<feature type="region of interest" description="Disordered" evidence="7">
    <location>
        <begin position="1873"/>
        <end position="1934"/>
    </location>
</feature>
<dbReference type="FunFam" id="3.40.50.300:FF:000419">
    <property type="entry name" value="Probable helicase with zinc finger domain"/>
    <property type="match status" value="1"/>
</dbReference>
<keyword evidence="1" id="KW-0547">Nucleotide-binding</keyword>
<keyword evidence="6" id="KW-0175">Coiled coil</keyword>
<dbReference type="GO" id="GO:0004386">
    <property type="term" value="F:helicase activity"/>
    <property type="evidence" value="ECO:0007669"/>
    <property type="project" value="UniProtKB-KW"/>
</dbReference>
<feature type="region of interest" description="Disordered" evidence="7">
    <location>
        <begin position="1628"/>
        <end position="1730"/>
    </location>
</feature>
<gene>
    <name evidence="9" type="ORF">chiPu_0010561</name>
</gene>
<dbReference type="SUPFAM" id="SSF52540">
    <property type="entry name" value="P-loop containing nucleoside triphosphate hydrolases"/>
    <property type="match status" value="1"/>
</dbReference>
<keyword evidence="5" id="KW-0479">Metal-binding</keyword>
<feature type="compositionally biased region" description="Low complexity" evidence="7">
    <location>
        <begin position="2179"/>
        <end position="2194"/>
    </location>
</feature>
<dbReference type="InterPro" id="IPR040134">
    <property type="entry name" value="PSMD12/CSN4"/>
</dbReference>
<name>A0A401SP00_CHIPU</name>
<dbReference type="PANTHER" id="PTHR10855">
    <property type="entry name" value="26S PROTEASOME NON-ATPASE REGULATORY SUBUNIT 12/COP9 SIGNALOSOME COMPLEX SUBUNIT 4"/>
    <property type="match status" value="1"/>
</dbReference>
<dbReference type="InterPro" id="IPR027417">
    <property type="entry name" value="P-loop_NTPase"/>
</dbReference>
<dbReference type="Proteomes" id="UP000287033">
    <property type="component" value="Unassembled WGS sequence"/>
</dbReference>
<dbReference type="OrthoDB" id="5988104at2759"/>
<keyword evidence="3" id="KW-0347">Helicase</keyword>
<feature type="compositionally biased region" description="Polar residues" evidence="7">
    <location>
        <begin position="2026"/>
        <end position="2038"/>
    </location>
</feature>
<feature type="region of interest" description="Disordered" evidence="7">
    <location>
        <begin position="1808"/>
        <end position="1849"/>
    </location>
</feature>
<feature type="coiled-coil region" evidence="6">
    <location>
        <begin position="116"/>
        <end position="146"/>
    </location>
</feature>
<feature type="region of interest" description="Disordered" evidence="7">
    <location>
        <begin position="2020"/>
        <end position="2048"/>
    </location>
</feature>
<evidence type="ECO:0000256" key="5">
    <source>
        <dbReference type="PROSITE-ProRule" id="PRU00723"/>
    </source>
</evidence>
<dbReference type="InterPro" id="IPR047187">
    <property type="entry name" value="SF1_C_Upf1"/>
</dbReference>
<feature type="zinc finger region" description="C3H1-type" evidence="5">
    <location>
        <begin position="460"/>
        <end position="488"/>
    </location>
</feature>
<dbReference type="GO" id="GO:0016787">
    <property type="term" value="F:hydrolase activity"/>
    <property type="evidence" value="ECO:0007669"/>
    <property type="project" value="UniProtKB-KW"/>
</dbReference>
<feature type="compositionally biased region" description="Polar residues" evidence="7">
    <location>
        <begin position="2126"/>
        <end position="2140"/>
    </location>
</feature>
<feature type="region of interest" description="Disordered" evidence="7">
    <location>
        <begin position="1533"/>
        <end position="1611"/>
    </location>
</feature>
<dbReference type="Pfam" id="PF00642">
    <property type="entry name" value="zf-CCCH"/>
    <property type="match status" value="1"/>
</dbReference>
<dbReference type="InterPro" id="IPR049569">
    <property type="entry name" value="HELZ_DEAD-box_1"/>
</dbReference>
<feature type="compositionally biased region" description="Polar residues" evidence="7">
    <location>
        <begin position="1984"/>
        <end position="1994"/>
    </location>
</feature>
<dbReference type="PANTHER" id="PTHR10855:SF1">
    <property type="entry name" value="26S PROTEASOME NON-ATPASE REGULATORY SUBUNIT 12"/>
    <property type="match status" value="1"/>
</dbReference>
<feature type="compositionally biased region" description="Low complexity" evidence="7">
    <location>
        <begin position="1655"/>
        <end position="1687"/>
    </location>
</feature>
<keyword evidence="5" id="KW-0863">Zinc-finger</keyword>
<dbReference type="SUPFAM" id="SSF48452">
    <property type="entry name" value="TPR-like"/>
    <property type="match status" value="1"/>
</dbReference>
<dbReference type="InterPro" id="IPR054559">
    <property type="entry name" value="PSMD12-CSN4-like_N"/>
</dbReference>
<feature type="compositionally biased region" description="Low complexity" evidence="7">
    <location>
        <begin position="1695"/>
        <end position="1704"/>
    </location>
</feature>
<dbReference type="Pfam" id="PF13087">
    <property type="entry name" value="AAA_12"/>
    <property type="match status" value="1"/>
</dbReference>
<protein>
    <recommendedName>
        <fullName evidence="8">C3H1-type domain-containing protein</fullName>
    </recommendedName>
</protein>
<sequence length="2194" mass="249919">MGRMSTLLVTDGRLQEGIDNLLSLEKQTRTASDMASTSRILVAIVKMCYDAKDWDALNENIVLLSKRRSQLKQAVTKMVQECCAYVSQITDLPIKLRLIDTLRTVTAGKIYVEIERARLTKHLAMIKEEAGELKEAAAILQELQVETYGSMDKKEKVEFILEQMRLCLAVKDYIRTQIISKKINTKFFQGENTEELKLKYYNLMIQVDQHEGSYLSICKHYRAIYDTPCIQSESTKWQQALKSVVLYAILAPYDNEQSDLVHRISLDKKLEEIPKYRQKAFVCRVMAYRRPDKSCEQAFEYLRVQEYELAAKYCTEALITLSNPSITTASCQPELDRIRIETLLYRIACFLQLKNYDQADGDCKIVLAERLAKGDGTLQAVFRCMYVEGKLQAVSSILSKSLMGESLNGMITKDVTRLKMLLEEMDITSNKLMSTYLEGTEEDSEDGWQFRPPPRGVTCSEEYTLCKRFIEQKICRYGAQCTSAHSQKELTEWQKRYSSRLMRLKQQKENKQSIGNYMETLIEKWMNSLSPEKVLSESVDGVTVEHSPELSITVTSKKSSQAWTFVLHCKPARLLYRIALLYDAHRPHFSIMTVSVGDLNTQVVQDVPENCQEWLGGGKMTQNGMDHCIYRVSVQFNTEIFGTFRQTVVFDFGSEPVLMQRIMVDAASIEDLEHLMQARQQLLTTAKRWDSTCKTIVEFEPNETTDLEKSLLTRYQIPLSADQLFTQSVLDKSLTKSNYQSRLHDLLYIEEIAQYKEVSKFNIKVNLYLVANFMLTGVSGGAKYAQGGQLFARFKLTETLSEETLAGRLVMTKVNSVLLLPITKERSMQAQGTKEKVYEAMIEEKTKECIYLRLTKDCCEELKLRADRDMQVELQFQLNRLPLCEMHYALDRIKDNSILFPDVCMFPTIPWSPIRQWDEQLDPRLNTKQKEAILAITTPLSIPLPPVLIIGPYGTGKTFTLAQAVKHILKQQDTRILICTHSNSAADLYIKDYLHPYVEAGNPQARPLRVYFRNRWVKTVHPVVQQYCLISSTHSTFQMPQKEDILRHRVVVVTLSTSQYLCQLDLELAGLFTHILLDEAAQAMECETIMPLALASRHTRIVLAGDHMQLSPFVYSEFARERNLHVSLLDRLYEHYPAEFPCRILLCENYRSHEAIINYTSELFYEGKLMASGKQPAHKDFYPLTFFTARGEDVQEKNSTAFYNNSEVFEIVERVEELRRKWPVAWGKLDEGSIGVVTPYADQVFRIRSELRKKRLSEVNVERVLNVQGKQFRVLFLSTVRTRHTCKHKQTPIKRKEQLVEDSTEDLDYGFLSNYKLLNTAITRAQSLVAVVGDPIALCSVGRCRKFWESFIDICHENNSLHGITFEQIKAQLEALELKKTYVLNPLAPEFIPRALRLQQPANPNKQQQQQPSPPKNKGHHHNQGDHFPTDGFVQPNPTVLIGNPIRAYTPPLGPHPSLGKSPSPVQRIDPHTGTSILYVPAVYGGNMVMSVPLPVSWPGYQGRFAVDPRIMSHQAAMAYNMNLLQAHGRGSPIPYNLGHHSPIGPGQQHSEKDHEQNRAAKGEGSVRTEQNRLQTPEKKLPDSKEKQVEPELLAQNRSPEVHPNLGYPISRFHRKDNLSQRQLNFHLASSHPPPAPYHHSSNRQFLHQPPVPKQSYPVQQHQLPQQHNQMPQQQPSQLSPAFPQAPNHTYFPTSHSHPSPHSPNNDNVCPDQSLSGLEGLNPLRSVPHFNNPHARPFNFVENNTSGHGMGEILDSLHTNTAEDLIRQHSRIHPWNEHQDYVNTGCPSYPHQVQQFTHPSQQQVRYSQHALKGQWKQGNNSEEEKGPTYQRFPGLLRETPTSDQTENKELNEMPLQSRLLQYRQIQTRNPPVHLPTANANHNSQYTNLNDSNSSLEPINNSGFQQLPQQPVYNPAYPIRSGHTPPPSSKYLQPEGSWTLPGVQQNHMLGQSIPYGISQLPHRSEPHPIMSVQHQHNSREDSFHPISSQTASVSSLHSIEKYEARGPGRPLYQRRISAGSVQAFPEDSSNPQGNLNQCKELQDHSNHSSYNYTSPEMWVNANSSAAFQNILCNGSNRAVAPRDLLVQSKKLRPPEEHLKPENVSQLSANSFNYNVLQHLGQFPPLLSNNQITESSSQQKASGNKPVMSYANALRAPPKPKPPPEPAKKNGDPLSLFQELSIGSSSGSNGYYSYFK</sequence>
<proteinExistence type="predicted"/>
<evidence type="ECO:0000313" key="9">
    <source>
        <dbReference type="EMBL" id="GCC32101.1"/>
    </source>
</evidence>
<evidence type="ECO:0000259" key="8">
    <source>
        <dbReference type="PROSITE" id="PS50103"/>
    </source>
</evidence>
<dbReference type="InterPro" id="IPR041679">
    <property type="entry name" value="DNA2/NAM7-like_C"/>
</dbReference>
<dbReference type="Gene3D" id="3.40.50.300">
    <property type="entry name" value="P-loop containing nucleotide triphosphate hydrolases"/>
    <property type="match status" value="2"/>
</dbReference>
<feature type="compositionally biased region" description="Basic and acidic residues" evidence="7">
    <location>
        <begin position="1550"/>
        <end position="1590"/>
    </location>
</feature>
<feature type="region of interest" description="Disordered" evidence="7">
    <location>
        <begin position="1401"/>
        <end position="1435"/>
    </location>
</feature>
<evidence type="ECO:0000256" key="6">
    <source>
        <dbReference type="SAM" id="Coils"/>
    </source>
</evidence>
<evidence type="ECO:0000313" key="10">
    <source>
        <dbReference type="Proteomes" id="UP000287033"/>
    </source>
</evidence>
<dbReference type="CDD" id="cd18808">
    <property type="entry name" value="SF1_C_Upf1"/>
    <property type="match status" value="1"/>
</dbReference>
<dbReference type="Pfam" id="PF13086">
    <property type="entry name" value="AAA_11"/>
    <property type="match status" value="1"/>
</dbReference>
<evidence type="ECO:0000256" key="2">
    <source>
        <dbReference type="ARBA" id="ARBA00022801"/>
    </source>
</evidence>
<dbReference type="Pfam" id="PF22241">
    <property type="entry name" value="PSMD12-CSN4_N"/>
    <property type="match status" value="1"/>
</dbReference>
<dbReference type="GO" id="GO:0008541">
    <property type="term" value="C:proteasome regulatory particle, lid subcomplex"/>
    <property type="evidence" value="ECO:0007669"/>
    <property type="project" value="TreeGrafter"/>
</dbReference>
<dbReference type="GO" id="GO:0005737">
    <property type="term" value="C:cytoplasm"/>
    <property type="evidence" value="ECO:0007669"/>
    <property type="project" value="TreeGrafter"/>
</dbReference>
<feature type="compositionally biased region" description="Polar residues" evidence="7">
    <location>
        <begin position="1877"/>
        <end position="1911"/>
    </location>
</feature>
<keyword evidence="2" id="KW-0378">Hydrolase</keyword>
<reference evidence="9 10" key="1">
    <citation type="journal article" date="2018" name="Nat. Ecol. Evol.">
        <title>Shark genomes provide insights into elasmobranch evolution and the origin of vertebrates.</title>
        <authorList>
            <person name="Hara Y"/>
            <person name="Yamaguchi K"/>
            <person name="Onimaru K"/>
            <person name="Kadota M"/>
            <person name="Koyanagi M"/>
            <person name="Keeley SD"/>
            <person name="Tatsumi K"/>
            <person name="Tanaka K"/>
            <person name="Motone F"/>
            <person name="Kageyama Y"/>
            <person name="Nozu R"/>
            <person name="Adachi N"/>
            <person name="Nishimura O"/>
            <person name="Nakagawa R"/>
            <person name="Tanegashima C"/>
            <person name="Kiyatake I"/>
            <person name="Matsumoto R"/>
            <person name="Murakumo K"/>
            <person name="Nishida K"/>
            <person name="Terakita A"/>
            <person name="Kuratani S"/>
            <person name="Sato K"/>
            <person name="Hyodo S Kuraku.S."/>
        </authorList>
    </citation>
    <scope>NUCLEOTIDE SEQUENCE [LARGE SCALE GENOMIC DNA]</scope>
</reference>
<feature type="domain" description="C3H1-type" evidence="8">
    <location>
        <begin position="460"/>
        <end position="488"/>
    </location>
</feature>
<dbReference type="GO" id="GO:0008270">
    <property type="term" value="F:zinc ion binding"/>
    <property type="evidence" value="ECO:0007669"/>
    <property type="project" value="UniProtKB-KW"/>
</dbReference>
<keyword evidence="5" id="KW-0862">Zinc</keyword>
<dbReference type="InterPro" id="IPR014016">
    <property type="entry name" value="UvrD-like_ATP-bd"/>
</dbReference>